<evidence type="ECO:0000313" key="2">
    <source>
        <dbReference type="Proteomes" id="UP000011668"/>
    </source>
</evidence>
<dbReference type="AlphaFoldDB" id="L8WM85"/>
<gene>
    <name evidence="1" type="ORF">AG1IA_06905</name>
</gene>
<keyword evidence="2" id="KW-1185">Reference proteome</keyword>
<dbReference type="EMBL" id="AFRT01001941">
    <property type="protein sequence ID" value="ELU39065.1"/>
    <property type="molecule type" value="Genomic_DNA"/>
</dbReference>
<evidence type="ECO:0000313" key="1">
    <source>
        <dbReference type="EMBL" id="ELU39065.1"/>
    </source>
</evidence>
<sequence>MRRLESRPWLCSSFSGPFPENIKGRSECDWLDLTRRSVLWLAGCHCEAQPPAHRNQFAPISNGYEYRSCSTLVCSSHFVYSPSPGYGYHLCAHHCDPRCITHRPDFARMGFTPTHDQRLYFKHHHYGVTDRQQRPWAAVKFETSPLIFSSPVTTPVKRAGYSCTVPPTSFKDQYTGPRASHLRGLNIHAYMPTWVSCRYGAEYKLAGGETPEPGSLTLEYSHLRAAEATTGYRGWGGKTMSPMISSSVGQTWPMIAS</sequence>
<protein>
    <submittedName>
        <fullName evidence="1">Uncharacterized protein</fullName>
    </submittedName>
</protein>
<proteinExistence type="predicted"/>
<organism evidence="1 2">
    <name type="scientific">Thanatephorus cucumeris (strain AG1-IA)</name>
    <name type="common">Rice sheath blight fungus</name>
    <name type="synonym">Rhizoctonia solani</name>
    <dbReference type="NCBI Taxonomy" id="983506"/>
    <lineage>
        <taxon>Eukaryota</taxon>
        <taxon>Fungi</taxon>
        <taxon>Dikarya</taxon>
        <taxon>Basidiomycota</taxon>
        <taxon>Agaricomycotina</taxon>
        <taxon>Agaricomycetes</taxon>
        <taxon>Cantharellales</taxon>
        <taxon>Ceratobasidiaceae</taxon>
        <taxon>Rhizoctonia</taxon>
        <taxon>Rhizoctonia solani AG-1</taxon>
    </lineage>
</organism>
<comment type="caution">
    <text evidence="1">The sequence shown here is derived from an EMBL/GenBank/DDBJ whole genome shotgun (WGS) entry which is preliminary data.</text>
</comment>
<dbReference type="Proteomes" id="UP000011668">
    <property type="component" value="Unassembled WGS sequence"/>
</dbReference>
<dbReference type="HOGENOM" id="CLU_1082506_0_0_1"/>
<name>L8WM85_THACA</name>
<accession>L8WM85</accession>
<reference evidence="1 2" key="1">
    <citation type="journal article" date="2013" name="Nat. Commun.">
        <title>The evolution and pathogenic mechanisms of the rice sheath blight pathogen.</title>
        <authorList>
            <person name="Zheng A."/>
            <person name="Lin R."/>
            <person name="Xu L."/>
            <person name="Qin P."/>
            <person name="Tang C."/>
            <person name="Ai P."/>
            <person name="Zhang D."/>
            <person name="Liu Y."/>
            <person name="Sun Z."/>
            <person name="Feng H."/>
            <person name="Wang Y."/>
            <person name="Chen Y."/>
            <person name="Liang X."/>
            <person name="Fu R."/>
            <person name="Li Q."/>
            <person name="Zhang J."/>
            <person name="Yu X."/>
            <person name="Xie Z."/>
            <person name="Ding L."/>
            <person name="Guan P."/>
            <person name="Tang J."/>
            <person name="Liang Y."/>
            <person name="Wang S."/>
            <person name="Deng Q."/>
            <person name="Li S."/>
            <person name="Zhu J."/>
            <person name="Wang L."/>
            <person name="Liu H."/>
            <person name="Li P."/>
        </authorList>
    </citation>
    <scope>NUCLEOTIDE SEQUENCE [LARGE SCALE GENOMIC DNA]</scope>
    <source>
        <strain evidence="2">AG-1 IA</strain>
    </source>
</reference>